<dbReference type="Gene3D" id="3.40.190.10">
    <property type="entry name" value="Periplasmic binding protein-like II"/>
    <property type="match status" value="2"/>
</dbReference>
<dbReference type="InterPro" id="IPR036390">
    <property type="entry name" value="WH_DNA-bd_sf"/>
</dbReference>
<name>A0A0U3PQC3_9HYPH</name>
<keyword evidence="8" id="KW-1185">Reference proteome</keyword>
<protein>
    <submittedName>
        <fullName evidence="7">LysR family transcriptional regulator</fullName>
    </submittedName>
</protein>
<dbReference type="KEGG" id="pphr:APZ00_03740"/>
<dbReference type="SUPFAM" id="SSF53850">
    <property type="entry name" value="Periplasmic binding protein-like II"/>
    <property type="match status" value="1"/>
</dbReference>
<sequence length="302" mass="32709">MNLRSIDLNLLVILDALLDEAHVSRAAQRLNLSQPAVSSALQRCRHLFGDELLDRGKGGMQRTPRGDALRAPLKSVLAGVLDLLAPGDIPLRDVERTVRITTADHPAAMMTGPLLEALRQSAPGVTAIIQPWHGSDAAIAALMNGDADLAISVFMSEPEDIMRVTLLQETYVVAMRKGHPAEGQLDLDTWLAWPHVTVSGRGDQRTPVDAQLAGMGLSRRVGLVVPTFQLVPDLLTRTDFLALLPSHSFAWQKDGSLVSATPPIAVDGFPLHLAWHRRQNGDQVLSHVTSTIRQIFRGIAAG</sequence>
<dbReference type="RefSeq" id="WP_058898095.1">
    <property type="nucleotide sequence ID" value="NZ_CP013068.1"/>
</dbReference>
<dbReference type="CDD" id="cd08417">
    <property type="entry name" value="PBP2_Nitroaromatics_like"/>
    <property type="match status" value="1"/>
</dbReference>
<keyword evidence="5" id="KW-0804">Transcription</keyword>
<evidence type="ECO:0000313" key="8">
    <source>
        <dbReference type="Proteomes" id="UP000064921"/>
    </source>
</evidence>
<dbReference type="InterPro" id="IPR050389">
    <property type="entry name" value="LysR-type_TF"/>
</dbReference>
<evidence type="ECO:0000313" key="7">
    <source>
        <dbReference type="EMBL" id="ALV26292.1"/>
    </source>
</evidence>
<evidence type="ECO:0000256" key="1">
    <source>
        <dbReference type="ARBA" id="ARBA00009437"/>
    </source>
</evidence>
<dbReference type="PANTHER" id="PTHR30118:SF15">
    <property type="entry name" value="TRANSCRIPTIONAL REGULATORY PROTEIN"/>
    <property type="match status" value="1"/>
</dbReference>
<dbReference type="Gene3D" id="1.10.10.10">
    <property type="entry name" value="Winged helix-like DNA-binding domain superfamily/Winged helix DNA-binding domain"/>
    <property type="match status" value="1"/>
</dbReference>
<dbReference type="InterPro" id="IPR000847">
    <property type="entry name" value="LysR_HTH_N"/>
</dbReference>
<dbReference type="Pfam" id="PF00126">
    <property type="entry name" value="HTH_1"/>
    <property type="match status" value="1"/>
</dbReference>
<dbReference type="InterPro" id="IPR037402">
    <property type="entry name" value="YidZ_PBP2"/>
</dbReference>
<dbReference type="PANTHER" id="PTHR30118">
    <property type="entry name" value="HTH-TYPE TRANSCRIPTIONAL REGULATOR LEUO-RELATED"/>
    <property type="match status" value="1"/>
</dbReference>
<accession>A0A0U3PQC3</accession>
<dbReference type="EMBL" id="CP013068">
    <property type="protein sequence ID" value="ALV26292.1"/>
    <property type="molecule type" value="Genomic_DNA"/>
</dbReference>
<dbReference type="GO" id="GO:0003677">
    <property type="term" value="F:DNA binding"/>
    <property type="evidence" value="ECO:0007669"/>
    <property type="project" value="UniProtKB-KW"/>
</dbReference>
<comment type="similarity">
    <text evidence="1">Belongs to the LysR transcriptional regulatory family.</text>
</comment>
<evidence type="ECO:0000256" key="2">
    <source>
        <dbReference type="ARBA" id="ARBA00022458"/>
    </source>
</evidence>
<keyword evidence="3" id="KW-0805">Transcription regulation</keyword>
<evidence type="ECO:0000256" key="5">
    <source>
        <dbReference type="ARBA" id="ARBA00023163"/>
    </source>
</evidence>
<evidence type="ECO:0000256" key="4">
    <source>
        <dbReference type="ARBA" id="ARBA00023125"/>
    </source>
</evidence>
<dbReference type="SUPFAM" id="SSF46785">
    <property type="entry name" value="Winged helix' DNA-binding domain"/>
    <property type="match status" value="1"/>
</dbReference>
<feature type="domain" description="HTH lysR-type" evidence="6">
    <location>
        <begin position="6"/>
        <end position="63"/>
    </location>
</feature>
<keyword evidence="2" id="KW-0536">Nodulation</keyword>
<dbReference type="InterPro" id="IPR005119">
    <property type="entry name" value="LysR_subst-bd"/>
</dbReference>
<evidence type="ECO:0000259" key="6">
    <source>
        <dbReference type="PROSITE" id="PS50931"/>
    </source>
</evidence>
<keyword evidence="4" id="KW-0238">DNA-binding</keyword>
<dbReference type="InterPro" id="IPR036388">
    <property type="entry name" value="WH-like_DNA-bd_sf"/>
</dbReference>
<dbReference type="STRING" id="121719.APZ00_03740"/>
<evidence type="ECO:0000256" key="3">
    <source>
        <dbReference type="ARBA" id="ARBA00023015"/>
    </source>
</evidence>
<reference evidence="7 8" key="1">
    <citation type="submission" date="2015-10" db="EMBL/GenBank/DDBJ databases">
        <title>The world's first case of liver abscess caused by Pannonibacter phragmitetus.</title>
        <authorList>
            <person name="Ming D."/>
            <person name="Wang M."/>
            <person name="Zhou Y."/>
            <person name="Jiang T."/>
            <person name="Hu S."/>
        </authorList>
    </citation>
    <scope>NUCLEOTIDE SEQUENCE [LARGE SCALE GENOMIC DNA]</scope>
    <source>
        <strain evidence="7 8">31801</strain>
    </source>
</reference>
<dbReference type="PRINTS" id="PR00039">
    <property type="entry name" value="HTHLYSR"/>
</dbReference>
<organism evidence="7 8">
    <name type="scientific">Pannonibacter phragmitetus</name>
    <dbReference type="NCBI Taxonomy" id="121719"/>
    <lineage>
        <taxon>Bacteria</taxon>
        <taxon>Pseudomonadati</taxon>
        <taxon>Pseudomonadota</taxon>
        <taxon>Alphaproteobacteria</taxon>
        <taxon>Hyphomicrobiales</taxon>
        <taxon>Stappiaceae</taxon>
        <taxon>Pannonibacter</taxon>
    </lineage>
</organism>
<proteinExistence type="inferred from homology"/>
<dbReference type="GO" id="GO:0003700">
    <property type="term" value="F:DNA-binding transcription factor activity"/>
    <property type="evidence" value="ECO:0007669"/>
    <property type="project" value="InterPro"/>
</dbReference>
<gene>
    <name evidence="7" type="ORF">APZ00_03740</name>
</gene>
<dbReference type="AlphaFoldDB" id="A0A0U3PQC3"/>
<dbReference type="Pfam" id="PF03466">
    <property type="entry name" value="LysR_substrate"/>
    <property type="match status" value="1"/>
</dbReference>
<dbReference type="Proteomes" id="UP000064921">
    <property type="component" value="Chromosome"/>
</dbReference>
<dbReference type="PROSITE" id="PS50931">
    <property type="entry name" value="HTH_LYSR"/>
    <property type="match status" value="1"/>
</dbReference>